<dbReference type="Gene3D" id="3.90.950.20">
    <property type="entry name" value="CinA-like"/>
    <property type="match status" value="1"/>
</dbReference>
<protein>
    <recommendedName>
        <fullName evidence="1">CinA C-terminal domain-containing protein</fullName>
    </recommendedName>
</protein>
<gene>
    <name evidence="2" type="ORF">CYMTET_6941</name>
</gene>
<accession>A0AAE0LHX7</accession>
<evidence type="ECO:0000313" key="3">
    <source>
        <dbReference type="Proteomes" id="UP001190700"/>
    </source>
</evidence>
<organism evidence="2 3">
    <name type="scientific">Cymbomonas tetramitiformis</name>
    <dbReference type="NCBI Taxonomy" id="36881"/>
    <lineage>
        <taxon>Eukaryota</taxon>
        <taxon>Viridiplantae</taxon>
        <taxon>Chlorophyta</taxon>
        <taxon>Pyramimonadophyceae</taxon>
        <taxon>Pyramimonadales</taxon>
        <taxon>Pyramimonadaceae</taxon>
        <taxon>Cymbomonas</taxon>
    </lineage>
</organism>
<name>A0AAE0LHX7_9CHLO</name>
<dbReference type="EMBL" id="LGRX02001809">
    <property type="protein sequence ID" value="KAK3285455.1"/>
    <property type="molecule type" value="Genomic_DNA"/>
</dbReference>
<feature type="domain" description="CinA C-terminal" evidence="1">
    <location>
        <begin position="34"/>
        <end position="195"/>
    </location>
</feature>
<evidence type="ECO:0000313" key="2">
    <source>
        <dbReference type="EMBL" id="KAK3285455.1"/>
    </source>
</evidence>
<dbReference type="AlphaFoldDB" id="A0AAE0LHX7"/>
<dbReference type="InterPro" id="IPR008136">
    <property type="entry name" value="CinA_C"/>
</dbReference>
<dbReference type="Proteomes" id="UP001190700">
    <property type="component" value="Unassembled WGS sequence"/>
</dbReference>
<reference evidence="2 3" key="1">
    <citation type="journal article" date="2015" name="Genome Biol. Evol.">
        <title>Comparative Genomics of a Bacterivorous Green Alga Reveals Evolutionary Causalities and Consequences of Phago-Mixotrophic Mode of Nutrition.</title>
        <authorList>
            <person name="Burns J.A."/>
            <person name="Paasch A."/>
            <person name="Narechania A."/>
            <person name="Kim E."/>
        </authorList>
    </citation>
    <scope>NUCLEOTIDE SEQUENCE [LARGE SCALE GENOMIC DNA]</scope>
    <source>
        <strain evidence="2 3">PLY_AMNH</strain>
    </source>
</reference>
<dbReference type="InterPro" id="IPR036653">
    <property type="entry name" value="CinA-like_C"/>
</dbReference>
<keyword evidence="3" id="KW-1185">Reference proteome</keyword>
<proteinExistence type="predicted"/>
<dbReference type="SUPFAM" id="SSF142433">
    <property type="entry name" value="CinA-like"/>
    <property type="match status" value="1"/>
</dbReference>
<sequence length="215" mass="22169">MERNEAERLCCVKVLDARDLPATPTLSIVGAGAAAALRAAGQTVAASETTSGGLLAAALLAQPGASAFFSGATVAYSKEAIATLLPEVADVLTNQHQQAYDNPEGYFPSRVAWASMAAKSVRDQCGTTWGVAETGAAGPTFHLATGSGRTSGFTLVAVAGPEGLEEVRLVQTGHAERERNQWQFAAAAAQLLQECVQKDRVCEGATGSTQESSSL</sequence>
<comment type="caution">
    <text evidence="2">The sequence shown here is derived from an EMBL/GenBank/DDBJ whole genome shotgun (WGS) entry which is preliminary data.</text>
</comment>
<dbReference type="Pfam" id="PF02464">
    <property type="entry name" value="CinA"/>
    <property type="match status" value="1"/>
</dbReference>
<evidence type="ECO:0000259" key="1">
    <source>
        <dbReference type="Pfam" id="PF02464"/>
    </source>
</evidence>